<comment type="caution">
    <text evidence="10">The sequence shown here is derived from an EMBL/GenBank/DDBJ whole genome shotgun (WGS) entry which is preliminary data.</text>
</comment>
<reference evidence="10 11" key="1">
    <citation type="journal article" date="2018" name="Nat. Ecol. Evol.">
        <title>Shark genomes provide insights into elasmobranch evolution and the origin of vertebrates.</title>
        <authorList>
            <person name="Hara Y"/>
            <person name="Yamaguchi K"/>
            <person name="Onimaru K"/>
            <person name="Kadota M"/>
            <person name="Koyanagi M"/>
            <person name="Keeley SD"/>
            <person name="Tatsumi K"/>
            <person name="Tanaka K"/>
            <person name="Motone F"/>
            <person name="Kageyama Y"/>
            <person name="Nozu R"/>
            <person name="Adachi N"/>
            <person name="Nishimura O"/>
            <person name="Nakagawa R"/>
            <person name="Tanegashima C"/>
            <person name="Kiyatake I"/>
            <person name="Matsumoto R"/>
            <person name="Murakumo K"/>
            <person name="Nishida K"/>
            <person name="Terakita A"/>
            <person name="Kuratani S"/>
            <person name="Sato K"/>
            <person name="Hyodo S Kuraku.S."/>
        </authorList>
    </citation>
    <scope>NUCLEOTIDE SEQUENCE [LARGE SCALE GENOMIC DNA]</scope>
</reference>
<dbReference type="OMA" id="EVMEVCH"/>
<protein>
    <recommendedName>
        <fullName evidence="12">Calpain catalytic domain-containing protein</fullName>
    </recommendedName>
</protein>
<dbReference type="SMART" id="SM00720">
    <property type="entry name" value="calpain_III"/>
    <property type="match status" value="1"/>
</dbReference>
<comment type="similarity">
    <text evidence="1">Belongs to the peptidase C2 family.</text>
</comment>
<dbReference type="OrthoDB" id="424753at2759"/>
<dbReference type="CDD" id="cd00044">
    <property type="entry name" value="CysPc"/>
    <property type="match status" value="1"/>
</dbReference>
<evidence type="ECO:0000259" key="9">
    <source>
        <dbReference type="PROSITE" id="PS50222"/>
    </source>
</evidence>
<dbReference type="Proteomes" id="UP000287033">
    <property type="component" value="Unassembled WGS sequence"/>
</dbReference>
<organism evidence="10 11">
    <name type="scientific">Chiloscyllium punctatum</name>
    <name type="common">Brownbanded bambooshark</name>
    <name type="synonym">Hemiscyllium punctatum</name>
    <dbReference type="NCBI Taxonomy" id="137246"/>
    <lineage>
        <taxon>Eukaryota</taxon>
        <taxon>Metazoa</taxon>
        <taxon>Chordata</taxon>
        <taxon>Craniata</taxon>
        <taxon>Vertebrata</taxon>
        <taxon>Chondrichthyes</taxon>
        <taxon>Elasmobranchii</taxon>
        <taxon>Galeomorphii</taxon>
        <taxon>Galeoidea</taxon>
        <taxon>Orectolobiformes</taxon>
        <taxon>Hemiscylliidae</taxon>
        <taxon>Chiloscyllium</taxon>
    </lineage>
</organism>
<dbReference type="PRINTS" id="PR00704">
    <property type="entry name" value="CALPAIN"/>
</dbReference>
<dbReference type="PROSITE" id="PS50222">
    <property type="entry name" value="EF_HAND_2"/>
    <property type="match status" value="1"/>
</dbReference>
<dbReference type="AlphaFoldDB" id="A0A401SUC5"/>
<keyword evidence="5" id="KW-0106">Calcium</keyword>
<dbReference type="InterPro" id="IPR022682">
    <property type="entry name" value="Calpain_domain_III"/>
</dbReference>
<dbReference type="PANTHER" id="PTHR10183">
    <property type="entry name" value="CALPAIN"/>
    <property type="match status" value="1"/>
</dbReference>
<evidence type="ECO:0000256" key="7">
    <source>
        <dbReference type="PROSITE-ProRule" id="PRU00239"/>
    </source>
</evidence>
<feature type="active site" evidence="6 7">
    <location>
        <position position="114"/>
    </location>
</feature>
<name>A0A401SUC5_CHIPU</name>
<dbReference type="InterPro" id="IPR018247">
    <property type="entry name" value="EF_Hand_1_Ca_BS"/>
</dbReference>
<dbReference type="PANTHER" id="PTHR10183:SF434">
    <property type="entry name" value="CALPAIN-3"/>
    <property type="match status" value="1"/>
</dbReference>
<dbReference type="InterPro" id="IPR022683">
    <property type="entry name" value="Calpain_III"/>
</dbReference>
<dbReference type="SUPFAM" id="SSF54001">
    <property type="entry name" value="Cysteine proteinases"/>
    <property type="match status" value="1"/>
</dbReference>
<feature type="active site" evidence="6 7">
    <location>
        <position position="291"/>
    </location>
</feature>
<dbReference type="GO" id="GO:0005737">
    <property type="term" value="C:cytoplasm"/>
    <property type="evidence" value="ECO:0007669"/>
    <property type="project" value="TreeGrafter"/>
</dbReference>
<gene>
    <name evidence="10" type="ORF">chiPu_0012451</name>
</gene>
<evidence type="ECO:0000313" key="11">
    <source>
        <dbReference type="Proteomes" id="UP000287033"/>
    </source>
</evidence>
<sequence>MYRMPWSGGGHTPGFYDSSSVLRRNSLLYPTPGTAAAPASQTLPGPGGLFEDQQFPAANSSLHGPAGVSQYNIVITRWMRPRKCTFESFERCNLGQRNESCGHIYLVDVRVGDCWFLSVIACLSLNKHVMDQVIPPDQGFGEGYTGCFRFKFWQYGQWVEVVVDDQLPTINNKLAFLYSKDNNEFWSPLLEKAYAKMKGSYESLYIGYPLEAMVDLTGGAPESFQISEMPKDLWKFLRKLLEKGSIICCAKPGPVGVLNEQGIVTGHAYSVTGVDQVQVKTNRIELVRVRNPWGRVEWNGAWSDGSAEWSQVTDTNCRQMVHLEDGEFWMSIEDFKKNFGNVEICHLSLSQLSNPDGKLKPWVQMVYEGRWIRGFSAGGNLYYKDKYYWMNPQFKLALFEEDDDPDDPEVTCTFLVALMQKHRRRMRLTGVNFLYIGFDIFKGNPTKAFLTHEDLQEEPPVLSVKEHKNSTEVTMRGSLPPGHYVIIPSTANPNEEGEFLLRVFTEKGNTAVPAERNTLPMENPQRLPNLAPCPLPSAGESKELFDRMCGPDEAISALELQKLLIEILQKSGLNEKWDGFGLDACKSLISLTDRHGFGKMGFTEFSNLWSKICQWTRVFNQFDKDGSGTMNSQEMFSALQAAGFQVDEFLMQLIGLRYTDPDLTFSYVTFICCLTKLDTMIRSFKTMDKFGTGVINITYKEWLQMTMYS</sequence>
<dbReference type="CDD" id="cd00214">
    <property type="entry name" value="Calpain_III"/>
    <property type="match status" value="1"/>
</dbReference>
<dbReference type="EMBL" id="BEZZ01000558">
    <property type="protein sequence ID" value="GCC33978.1"/>
    <property type="molecule type" value="Genomic_DNA"/>
</dbReference>
<dbReference type="InterPro" id="IPR038765">
    <property type="entry name" value="Papain-like_cys_pep_sf"/>
</dbReference>
<dbReference type="GO" id="GO:0004198">
    <property type="term" value="F:calcium-dependent cysteine-type endopeptidase activity"/>
    <property type="evidence" value="ECO:0007669"/>
    <property type="project" value="InterPro"/>
</dbReference>
<dbReference type="PROSITE" id="PS50203">
    <property type="entry name" value="CALPAIN_CAT"/>
    <property type="match status" value="1"/>
</dbReference>
<dbReference type="GO" id="GO:0005509">
    <property type="term" value="F:calcium ion binding"/>
    <property type="evidence" value="ECO:0007669"/>
    <property type="project" value="InterPro"/>
</dbReference>
<evidence type="ECO:0000256" key="6">
    <source>
        <dbReference type="PIRSR" id="PIRSR622684-1"/>
    </source>
</evidence>
<keyword evidence="3 7" id="KW-0378">Hydrolase</keyword>
<evidence type="ECO:0000259" key="8">
    <source>
        <dbReference type="PROSITE" id="PS50203"/>
    </source>
</evidence>
<feature type="domain" description="EF-hand" evidence="9">
    <location>
        <begin position="614"/>
        <end position="645"/>
    </location>
</feature>
<evidence type="ECO:0000256" key="4">
    <source>
        <dbReference type="ARBA" id="ARBA00022807"/>
    </source>
</evidence>
<evidence type="ECO:0000256" key="1">
    <source>
        <dbReference type="ARBA" id="ARBA00007623"/>
    </source>
</evidence>
<dbReference type="InterPro" id="IPR001300">
    <property type="entry name" value="Peptidase_C2_calpain_cat"/>
</dbReference>
<keyword evidence="11" id="KW-1185">Reference proteome</keyword>
<evidence type="ECO:0000313" key="10">
    <source>
        <dbReference type="EMBL" id="GCC33978.1"/>
    </source>
</evidence>
<evidence type="ECO:0008006" key="12">
    <source>
        <dbReference type="Google" id="ProtNLM"/>
    </source>
</evidence>
<dbReference type="GO" id="GO:0006508">
    <property type="term" value="P:proteolysis"/>
    <property type="evidence" value="ECO:0007669"/>
    <property type="project" value="UniProtKB-KW"/>
</dbReference>
<feature type="domain" description="Calpain catalytic" evidence="8">
    <location>
        <begin position="49"/>
        <end position="348"/>
    </location>
</feature>
<proteinExistence type="inferred from homology"/>
<dbReference type="FunFam" id="2.60.120.380:FF:000011">
    <property type="entry name" value="Calpain 12"/>
    <property type="match status" value="1"/>
</dbReference>
<dbReference type="Gene3D" id="3.90.70.10">
    <property type="entry name" value="Cysteine proteinases"/>
    <property type="match status" value="1"/>
</dbReference>
<keyword evidence="2 7" id="KW-0645">Protease</keyword>
<evidence type="ECO:0000256" key="2">
    <source>
        <dbReference type="ARBA" id="ARBA00022670"/>
    </source>
</evidence>
<dbReference type="InterPro" id="IPR036213">
    <property type="entry name" value="Calpain_III_sf"/>
</dbReference>
<accession>A0A401SUC5</accession>
<dbReference type="InterPro" id="IPR011992">
    <property type="entry name" value="EF-hand-dom_pair"/>
</dbReference>
<dbReference type="InterPro" id="IPR033883">
    <property type="entry name" value="C2_III"/>
</dbReference>
<evidence type="ECO:0000256" key="3">
    <source>
        <dbReference type="ARBA" id="ARBA00022801"/>
    </source>
</evidence>
<dbReference type="Gene3D" id="1.10.238.10">
    <property type="entry name" value="EF-hand"/>
    <property type="match status" value="1"/>
</dbReference>
<dbReference type="SUPFAM" id="SSF49758">
    <property type="entry name" value="Calpain large subunit, middle domain (domain III)"/>
    <property type="match status" value="1"/>
</dbReference>
<dbReference type="Pfam" id="PF00648">
    <property type="entry name" value="Peptidase_C2"/>
    <property type="match status" value="1"/>
</dbReference>
<dbReference type="PROSITE" id="PS00018">
    <property type="entry name" value="EF_HAND_1"/>
    <property type="match status" value="1"/>
</dbReference>
<dbReference type="SMART" id="SM00230">
    <property type="entry name" value="CysPc"/>
    <property type="match status" value="1"/>
</dbReference>
<dbReference type="InterPro" id="IPR002048">
    <property type="entry name" value="EF_hand_dom"/>
</dbReference>
<keyword evidence="4 7" id="KW-0788">Thiol protease</keyword>
<dbReference type="InterPro" id="IPR022684">
    <property type="entry name" value="Calpain_cysteine_protease"/>
</dbReference>
<evidence type="ECO:0000256" key="5">
    <source>
        <dbReference type="ARBA" id="ARBA00022837"/>
    </source>
</evidence>
<dbReference type="STRING" id="137246.A0A401SUC5"/>
<feature type="active site" evidence="6 7">
    <location>
        <position position="267"/>
    </location>
</feature>
<dbReference type="SUPFAM" id="SSF47473">
    <property type="entry name" value="EF-hand"/>
    <property type="match status" value="1"/>
</dbReference>
<dbReference type="Gene3D" id="2.60.120.380">
    <property type="match status" value="1"/>
</dbReference>
<dbReference type="Pfam" id="PF01067">
    <property type="entry name" value="Calpain_III"/>
    <property type="match status" value="1"/>
</dbReference>
<dbReference type="FunFam" id="3.90.70.10:FF:000001">
    <property type="entry name" value="Calpain-1 catalytic subunit"/>
    <property type="match status" value="1"/>
</dbReference>